<evidence type="ECO:0000256" key="2">
    <source>
        <dbReference type="ARBA" id="ARBA00023163"/>
    </source>
</evidence>
<comment type="caution">
    <text evidence="5">The sequence shown here is derived from an EMBL/GenBank/DDBJ whole genome shotgun (WGS) entry which is preliminary data.</text>
</comment>
<feature type="region of interest" description="Disordered" evidence="3">
    <location>
        <begin position="174"/>
        <end position="252"/>
    </location>
</feature>
<name>A0AAD3SJ65_NEPGR</name>
<dbReference type="AlphaFoldDB" id="A0AAD3SJ65"/>
<dbReference type="Gene3D" id="1.20.1270.220">
    <property type="match status" value="1"/>
</dbReference>
<evidence type="ECO:0000256" key="3">
    <source>
        <dbReference type="SAM" id="MobiDB-lite"/>
    </source>
</evidence>
<evidence type="ECO:0000313" key="6">
    <source>
        <dbReference type="Proteomes" id="UP001279734"/>
    </source>
</evidence>
<feature type="compositionally biased region" description="Basic and acidic residues" evidence="3">
    <location>
        <begin position="181"/>
        <end position="192"/>
    </location>
</feature>
<accession>A0AAD3SJ65</accession>
<dbReference type="Proteomes" id="UP001279734">
    <property type="component" value="Unassembled WGS sequence"/>
</dbReference>
<dbReference type="InterPro" id="IPR027353">
    <property type="entry name" value="NET_dom"/>
</dbReference>
<sequence>MAEQLLKIFEDKWVGIEAEYLRELRVAADLEAGLPTPTSRLAPPPPLPLPPPVVMTRTLDRSESMTKPVGPKQKSLNSVVSGRIPAAKKPKAKDPHKRDMTYEEKQKLSTSLQNLPSEKLDNVVQIIKKRNPSLCQNGDEIEVDIDNVDTETLWELDRFVLNYRKNLSKIKRRAELAQTRPESESNEQEKNKATSVVEEPNESKPEDKNNISSSPAQGEKQEGNASRSNSSSSFSHDSGSSSSESDSDSSSA</sequence>
<organism evidence="5 6">
    <name type="scientific">Nepenthes gracilis</name>
    <name type="common">Slender pitcher plant</name>
    <dbReference type="NCBI Taxonomy" id="150966"/>
    <lineage>
        <taxon>Eukaryota</taxon>
        <taxon>Viridiplantae</taxon>
        <taxon>Streptophyta</taxon>
        <taxon>Embryophyta</taxon>
        <taxon>Tracheophyta</taxon>
        <taxon>Spermatophyta</taxon>
        <taxon>Magnoliopsida</taxon>
        <taxon>eudicotyledons</taxon>
        <taxon>Gunneridae</taxon>
        <taxon>Pentapetalae</taxon>
        <taxon>Caryophyllales</taxon>
        <taxon>Nepenthaceae</taxon>
        <taxon>Nepenthes</taxon>
    </lineage>
</organism>
<keyword evidence="6" id="KW-1185">Reference proteome</keyword>
<feature type="region of interest" description="Disordered" evidence="3">
    <location>
        <begin position="61"/>
        <end position="116"/>
    </location>
</feature>
<gene>
    <name evidence="5" type="ORF">Nepgr_014461</name>
</gene>
<protein>
    <recommendedName>
        <fullName evidence="4">NET domain-containing protein</fullName>
    </recommendedName>
</protein>
<dbReference type="PROSITE" id="PS51525">
    <property type="entry name" value="NET"/>
    <property type="match status" value="1"/>
</dbReference>
<feature type="domain" description="NET" evidence="4">
    <location>
        <begin position="90"/>
        <end position="171"/>
    </location>
</feature>
<dbReference type="PANTHER" id="PTHR45926">
    <property type="entry name" value="OSJNBA0053K19.4 PROTEIN"/>
    <property type="match status" value="1"/>
</dbReference>
<reference evidence="5" key="1">
    <citation type="submission" date="2023-05" db="EMBL/GenBank/DDBJ databases">
        <title>Nepenthes gracilis genome sequencing.</title>
        <authorList>
            <person name="Fukushima K."/>
        </authorList>
    </citation>
    <scope>NUCLEOTIDE SEQUENCE</scope>
    <source>
        <strain evidence="5">SING2019-196</strain>
    </source>
</reference>
<feature type="compositionally biased region" description="Low complexity" evidence="3">
    <location>
        <begin position="226"/>
        <end position="252"/>
    </location>
</feature>
<dbReference type="Pfam" id="PF17035">
    <property type="entry name" value="BET"/>
    <property type="match status" value="1"/>
</dbReference>
<keyword evidence="2" id="KW-0804">Transcription</keyword>
<evidence type="ECO:0000256" key="1">
    <source>
        <dbReference type="ARBA" id="ARBA00023015"/>
    </source>
</evidence>
<evidence type="ECO:0000259" key="4">
    <source>
        <dbReference type="PROSITE" id="PS51525"/>
    </source>
</evidence>
<feature type="compositionally biased region" description="Basic and acidic residues" evidence="3">
    <location>
        <begin position="92"/>
        <end position="107"/>
    </location>
</feature>
<evidence type="ECO:0000313" key="5">
    <source>
        <dbReference type="EMBL" id="GMH12620.1"/>
    </source>
</evidence>
<dbReference type="InterPro" id="IPR038336">
    <property type="entry name" value="NET_sf"/>
</dbReference>
<dbReference type="EMBL" id="BSYO01000012">
    <property type="protein sequence ID" value="GMH12620.1"/>
    <property type="molecule type" value="Genomic_DNA"/>
</dbReference>
<keyword evidence="1" id="KW-0805">Transcription regulation</keyword>
<proteinExistence type="predicted"/>